<accession>A0A645CEK3</accession>
<dbReference type="GO" id="GO:0047244">
    <property type="term" value="F:N-acetylglucosaminyldiphosphoundecaprenol N-acetyl-beta-D-mannosaminyltransferase activity"/>
    <property type="evidence" value="ECO:0007669"/>
    <property type="project" value="UniProtKB-EC"/>
</dbReference>
<evidence type="ECO:0000256" key="1">
    <source>
        <dbReference type="ARBA" id="ARBA00022676"/>
    </source>
</evidence>
<proteinExistence type="predicted"/>
<reference evidence="3" key="1">
    <citation type="submission" date="2019-08" db="EMBL/GenBank/DDBJ databases">
        <authorList>
            <person name="Kucharzyk K."/>
            <person name="Murdoch R.W."/>
            <person name="Higgins S."/>
            <person name="Loffler F."/>
        </authorList>
    </citation>
    <scope>NUCLEOTIDE SEQUENCE</scope>
</reference>
<evidence type="ECO:0000256" key="2">
    <source>
        <dbReference type="ARBA" id="ARBA00022679"/>
    </source>
</evidence>
<evidence type="ECO:0000313" key="3">
    <source>
        <dbReference type="EMBL" id="MPM75387.1"/>
    </source>
</evidence>
<dbReference type="AlphaFoldDB" id="A0A645CEK3"/>
<dbReference type="InterPro" id="IPR004629">
    <property type="entry name" value="WecG_TagA_CpsF"/>
</dbReference>
<dbReference type="CDD" id="cd06533">
    <property type="entry name" value="Glyco_transf_WecG_TagA"/>
    <property type="match status" value="1"/>
</dbReference>
<gene>
    <name evidence="3" type="primary">tagA_6</name>
    <name evidence="3" type="ORF">SDC9_122379</name>
</gene>
<comment type="caution">
    <text evidence="3">The sequence shown here is derived from an EMBL/GenBank/DDBJ whole genome shotgun (WGS) entry which is preliminary data.</text>
</comment>
<keyword evidence="2 3" id="KW-0808">Transferase</keyword>
<dbReference type="PANTHER" id="PTHR34136">
    <property type="match status" value="1"/>
</dbReference>
<keyword evidence="1 3" id="KW-0328">Glycosyltransferase</keyword>
<organism evidence="3">
    <name type="scientific">bioreactor metagenome</name>
    <dbReference type="NCBI Taxonomy" id="1076179"/>
    <lineage>
        <taxon>unclassified sequences</taxon>
        <taxon>metagenomes</taxon>
        <taxon>ecological metagenomes</taxon>
    </lineage>
</organism>
<protein>
    <submittedName>
        <fullName evidence="3">N-acetylglucosaminyldiphosphoundecaprenol N-acetyl-beta-D-mannosaminyltransferase</fullName>
        <ecNumber evidence="3">2.4.1.187</ecNumber>
    </submittedName>
</protein>
<dbReference type="NCBIfam" id="TIGR00696">
    <property type="entry name" value="wecG_tagA_cpsF"/>
    <property type="match status" value="1"/>
</dbReference>
<dbReference type="EC" id="2.4.1.187" evidence="3"/>
<name>A0A645CEK3_9ZZZZ</name>
<dbReference type="PANTHER" id="PTHR34136:SF1">
    <property type="entry name" value="UDP-N-ACETYL-D-MANNOSAMINURONIC ACID TRANSFERASE"/>
    <property type="match status" value="1"/>
</dbReference>
<sequence>MVKKNAKKGVDTSFERVKLTQSDLVLSGSLWKIFDISLFSRDINQVLSVLDSKLALKERKYWVATVNPEFIMESQKDKDFAGILAKTSINVMDGIGLIWARELSCRSSNKFINGIKIGIEVLQGKHRDQVASGADLMLNLGEIAAKRDLKIFFLGGFGDRAKKTAAFFRKKFYLNKEQLDWSCGEPNVTNEEVVKKINKFKPDILLVAYGMKKQEFWIENNLKKIDVGLVMGVGRSFDYYSGELKRAPKKWQKMGLEWLYSLIKEPKRFKRQLVLPKFVWKVLKNK</sequence>
<dbReference type="EMBL" id="VSSQ01026594">
    <property type="protein sequence ID" value="MPM75387.1"/>
    <property type="molecule type" value="Genomic_DNA"/>
</dbReference>
<dbReference type="Pfam" id="PF03808">
    <property type="entry name" value="Glyco_tran_WecG"/>
    <property type="match status" value="1"/>
</dbReference>